<feature type="binding site" evidence="1">
    <location>
        <position position="184"/>
    </location>
    <ligand>
        <name>Mn(2+)</name>
        <dbReference type="ChEBI" id="CHEBI:29035"/>
        <label>2</label>
    </ligand>
</feature>
<comment type="caution">
    <text evidence="2">The sequence shown here is derived from an EMBL/GenBank/DDBJ whole genome shotgun (WGS) entry which is preliminary data.</text>
</comment>
<feature type="binding site" evidence="1">
    <location>
        <position position="150"/>
    </location>
    <ligand>
        <name>Mn(2+)</name>
        <dbReference type="ChEBI" id="CHEBI:29035"/>
        <label>2</label>
    </ligand>
</feature>
<keyword evidence="1" id="KW-0479">Metal-binding</keyword>
<accession>A0A9D1CIW4</accession>
<dbReference type="PANTHER" id="PTHR30575">
    <property type="entry name" value="PEPTIDASE M20"/>
    <property type="match status" value="1"/>
</dbReference>
<dbReference type="GO" id="GO:0016805">
    <property type="term" value="F:dipeptidase activity"/>
    <property type="evidence" value="ECO:0007669"/>
    <property type="project" value="TreeGrafter"/>
</dbReference>
<dbReference type="Gene3D" id="3.40.630.10">
    <property type="entry name" value="Zn peptidases"/>
    <property type="match status" value="2"/>
</dbReference>
<dbReference type="PIRSF" id="PIRSF005962">
    <property type="entry name" value="Pept_M20D_amidohydro"/>
    <property type="match status" value="1"/>
</dbReference>
<evidence type="ECO:0000313" key="3">
    <source>
        <dbReference type="Proteomes" id="UP000886819"/>
    </source>
</evidence>
<feature type="binding site" evidence="1">
    <location>
        <position position="409"/>
    </location>
    <ligand>
        <name>Mn(2+)</name>
        <dbReference type="ChEBI" id="CHEBI:29035"/>
        <label>2</label>
    </ligand>
</feature>
<reference evidence="2" key="1">
    <citation type="submission" date="2020-10" db="EMBL/GenBank/DDBJ databases">
        <authorList>
            <person name="Gilroy R."/>
        </authorList>
    </citation>
    <scope>NUCLEOTIDE SEQUENCE</scope>
    <source>
        <strain evidence="2">ChiHile30-977</strain>
    </source>
</reference>
<reference evidence="2" key="2">
    <citation type="journal article" date="2021" name="PeerJ">
        <title>Extensive microbial diversity within the chicken gut microbiome revealed by metagenomics and culture.</title>
        <authorList>
            <person name="Gilroy R."/>
            <person name="Ravi A."/>
            <person name="Getino M."/>
            <person name="Pursley I."/>
            <person name="Horton D.L."/>
            <person name="Alikhan N.F."/>
            <person name="Baker D."/>
            <person name="Gharbi K."/>
            <person name="Hall N."/>
            <person name="Watson M."/>
            <person name="Adriaenssens E.M."/>
            <person name="Foster-Nyarko E."/>
            <person name="Jarju S."/>
            <person name="Secka A."/>
            <person name="Antonio M."/>
            <person name="Oren A."/>
            <person name="Chaudhuri R.R."/>
            <person name="La Ragione R."/>
            <person name="Hildebrand F."/>
            <person name="Pallen M.J."/>
        </authorList>
    </citation>
    <scope>NUCLEOTIDE SEQUENCE</scope>
    <source>
        <strain evidence="2">ChiHile30-977</strain>
    </source>
</reference>
<dbReference type="SUPFAM" id="SSF55031">
    <property type="entry name" value="Bacterial exopeptidase dimerisation domain"/>
    <property type="match status" value="1"/>
</dbReference>
<proteinExistence type="predicted"/>
<dbReference type="Pfam" id="PF01546">
    <property type="entry name" value="Peptidase_M20"/>
    <property type="match status" value="1"/>
</dbReference>
<name>A0A9D1CIW4_9FIRM</name>
<feature type="binding site" evidence="1">
    <location>
        <position position="208"/>
    </location>
    <ligand>
        <name>Mn(2+)</name>
        <dbReference type="ChEBI" id="CHEBI:29035"/>
        <label>2</label>
    </ligand>
</feature>
<evidence type="ECO:0000256" key="1">
    <source>
        <dbReference type="PIRSR" id="PIRSR005962-1"/>
    </source>
</evidence>
<dbReference type="PANTHER" id="PTHR30575:SF3">
    <property type="entry name" value="PEPTIDASE M20 DIMERISATION DOMAIN-CONTAINING PROTEIN"/>
    <property type="match status" value="1"/>
</dbReference>
<dbReference type="InterPro" id="IPR036264">
    <property type="entry name" value="Bact_exopeptidase_dim_dom"/>
</dbReference>
<dbReference type="AlphaFoldDB" id="A0A9D1CIW4"/>
<dbReference type="NCBIfam" id="TIGR01891">
    <property type="entry name" value="amidohydrolases"/>
    <property type="match status" value="1"/>
</dbReference>
<comment type="cofactor">
    <cofactor evidence="1">
        <name>Mn(2+)</name>
        <dbReference type="ChEBI" id="CHEBI:29035"/>
    </cofactor>
    <text evidence="1">The Mn(2+) ion enhances activity.</text>
</comment>
<sequence length="444" mass="48745">MYDRICQSVDRNAQEIIAWRRDFHRHAEIAMLEMRTASLVASRLASWGYSVSLGESVCDMTHLSYMATPEQLESHYQRALGENPATAYLEQVRNGATAVIGLLDCGEGPVVGLHCELDAVPVTESTRADYRPVREGFASIHPGMAHTCGHDANLAAMLGCAKALSEVRDHLHGKVKFIFKPADERGQGAAMLIPKGHLDDVDYLFSTHLFGRELGVPGADIMSNFPETLATGRMEAVFRGKASSPTAHPQLCKNVITAMGTAITNLQSIPRHGEGVTRVQVLHVHAGEKRGGVPEEGVMEISYAGQTMEIRRFLEDYALRIFKASAEMHGVTCDVHQTEGFPPILSDAELAERMESVANAHVPGVCVRYVPHRTLYGTDDFVYMMEKVREHGGLATDTQQISDVQGIVHTGEFDYDESVIPKTAKVFAATVYDLLKQAVKEETP</sequence>
<keyword evidence="1" id="KW-0464">Manganese</keyword>
<organism evidence="2 3">
    <name type="scientific">Candidatus Avichristensenella intestinipullorum</name>
    <dbReference type="NCBI Taxonomy" id="2840693"/>
    <lineage>
        <taxon>Bacteria</taxon>
        <taxon>Bacillati</taxon>
        <taxon>Bacillota</taxon>
        <taxon>Clostridia</taxon>
        <taxon>Candidatus Avichristensenella</taxon>
    </lineage>
</organism>
<dbReference type="GO" id="GO:0046657">
    <property type="term" value="P:folic acid catabolic process"/>
    <property type="evidence" value="ECO:0007669"/>
    <property type="project" value="TreeGrafter"/>
</dbReference>
<feature type="binding site" evidence="1">
    <location>
        <position position="148"/>
    </location>
    <ligand>
        <name>Mn(2+)</name>
        <dbReference type="ChEBI" id="CHEBI:29035"/>
        <label>2</label>
    </ligand>
</feature>
<dbReference type="GO" id="GO:0071713">
    <property type="term" value="F:para-aminobenzoyl-glutamate hydrolase activity"/>
    <property type="evidence" value="ECO:0007669"/>
    <property type="project" value="TreeGrafter"/>
</dbReference>
<dbReference type="SUPFAM" id="SSF53187">
    <property type="entry name" value="Zn-dependent exopeptidases"/>
    <property type="match status" value="1"/>
</dbReference>
<dbReference type="InterPro" id="IPR002933">
    <property type="entry name" value="Peptidase_M20"/>
</dbReference>
<evidence type="ECO:0000313" key="2">
    <source>
        <dbReference type="EMBL" id="HIQ62763.1"/>
    </source>
</evidence>
<dbReference type="InterPro" id="IPR017439">
    <property type="entry name" value="Amidohydrolase"/>
</dbReference>
<dbReference type="GO" id="GO:0005737">
    <property type="term" value="C:cytoplasm"/>
    <property type="evidence" value="ECO:0007669"/>
    <property type="project" value="TreeGrafter"/>
</dbReference>
<gene>
    <name evidence="2" type="ORF">IAA66_04145</name>
</gene>
<dbReference type="GO" id="GO:0046872">
    <property type="term" value="F:metal ion binding"/>
    <property type="evidence" value="ECO:0007669"/>
    <property type="project" value="UniProtKB-KW"/>
</dbReference>
<dbReference type="EMBL" id="DVFI01000062">
    <property type="protein sequence ID" value="HIQ62763.1"/>
    <property type="molecule type" value="Genomic_DNA"/>
</dbReference>
<dbReference type="InterPro" id="IPR052030">
    <property type="entry name" value="Peptidase_M20/M20A_hydrolases"/>
</dbReference>
<dbReference type="Proteomes" id="UP000886819">
    <property type="component" value="Unassembled WGS sequence"/>
</dbReference>
<protein>
    <submittedName>
        <fullName evidence="2">Amidohydrolase</fullName>
    </submittedName>
</protein>